<keyword evidence="3" id="KW-1185">Reference proteome</keyword>
<evidence type="ECO:0000313" key="2">
    <source>
        <dbReference type="EMBL" id="CAC5415913.1"/>
    </source>
</evidence>
<dbReference type="AlphaFoldDB" id="A0A6J8E7A2"/>
<dbReference type="OrthoDB" id="10489730at2759"/>
<gene>
    <name evidence="2" type="ORF">MCOR_48567</name>
</gene>
<sequence length="415" mass="47797">MPLREIINSTIECKINEELKEYTVSSKVLRDVNGQLETLQHKIDEHIEDIRDQFTVVNQDIVSLRKDTEETILHEILEHKKNLIKLVDTLKSDLDEKMNNLSSNVVFMQSGVQKKIEEHIRDNRYQFTVVKQDIATLRKEMEEKITHEILEYKKNFTKIFNTVNKNLDEKTEQLQKHSNRLRGHDSRLDDLNANVNAINSRAEQQRKLDLLETKLADAEEINDTKLQETVNLKILTELGFYEYAALFTEPPVYSNTEPLLYIHGHDNGNATIVSNSFNSKMSIIKGKIEIILKKEVFLSDGIENKGIHITSTVPITVYGFQRYQDTSDGYAAISIKYMSTKYIVASFTVWQHRSLSNCLIGIVSLGGNTKVKGQLKMKQGTVKYNGKEFANGENIQINMLAFQTLQFSHNYHLNQ</sequence>
<organism evidence="2 3">
    <name type="scientific">Mytilus coruscus</name>
    <name type="common">Sea mussel</name>
    <dbReference type="NCBI Taxonomy" id="42192"/>
    <lineage>
        <taxon>Eukaryota</taxon>
        <taxon>Metazoa</taxon>
        <taxon>Spiralia</taxon>
        <taxon>Lophotrochozoa</taxon>
        <taxon>Mollusca</taxon>
        <taxon>Bivalvia</taxon>
        <taxon>Autobranchia</taxon>
        <taxon>Pteriomorphia</taxon>
        <taxon>Mytilida</taxon>
        <taxon>Mytiloidea</taxon>
        <taxon>Mytilidae</taxon>
        <taxon>Mytilinae</taxon>
        <taxon>Mytilus</taxon>
    </lineage>
</organism>
<evidence type="ECO:0000313" key="3">
    <source>
        <dbReference type="Proteomes" id="UP000507470"/>
    </source>
</evidence>
<evidence type="ECO:0000256" key="1">
    <source>
        <dbReference type="SAM" id="Coils"/>
    </source>
</evidence>
<name>A0A6J8E7A2_MYTCO</name>
<dbReference type="Proteomes" id="UP000507470">
    <property type="component" value="Unassembled WGS sequence"/>
</dbReference>
<reference evidence="2 3" key="1">
    <citation type="submission" date="2020-06" db="EMBL/GenBank/DDBJ databases">
        <authorList>
            <person name="Li R."/>
            <person name="Bekaert M."/>
        </authorList>
    </citation>
    <scope>NUCLEOTIDE SEQUENCE [LARGE SCALE GENOMIC DNA]</scope>
    <source>
        <strain evidence="3">wild</strain>
    </source>
</reference>
<proteinExistence type="predicted"/>
<dbReference type="EMBL" id="CACVKT020008520">
    <property type="protein sequence ID" value="CAC5415913.1"/>
    <property type="molecule type" value="Genomic_DNA"/>
</dbReference>
<accession>A0A6J8E7A2</accession>
<protein>
    <submittedName>
        <fullName evidence="2">Uncharacterized protein</fullName>
    </submittedName>
</protein>
<feature type="coiled-coil region" evidence="1">
    <location>
        <begin position="160"/>
        <end position="228"/>
    </location>
</feature>
<keyword evidence="1" id="KW-0175">Coiled coil</keyword>